<dbReference type="EMBL" id="LXWN01000002">
    <property type="protein sequence ID" value="PTL87260.1"/>
    <property type="molecule type" value="Genomic_DNA"/>
</dbReference>
<dbReference type="KEGG" id="nbv:T478_1473"/>
<dbReference type="OrthoDB" id="11479at2157"/>
<dbReference type="Proteomes" id="UP000030944">
    <property type="component" value="Chromosome"/>
</dbReference>
<evidence type="ECO:0000313" key="4">
    <source>
        <dbReference type="Proteomes" id="UP000241022"/>
    </source>
</evidence>
<sequence length="182" mass="20934">MDKNHTTFDNFQLLEEHLVPSSSNLLFYENAFSKIQLIQEIILKQTFPILYIDLDLLFSGYVKSELLTIPNLTLFTTLESKINEIFPQIFTKISKEPHFVIFDSINGLYNTLSNDADSGRMVNSILMLLARNVTFSNSILIISALATKKENDWVLPNGRQILENENMKKFVISDRSKIILEN</sequence>
<evidence type="ECO:0000313" key="3">
    <source>
        <dbReference type="Proteomes" id="UP000030944"/>
    </source>
</evidence>
<evidence type="ECO:0000313" key="2">
    <source>
        <dbReference type="EMBL" id="PTL87260.1"/>
    </source>
</evidence>
<evidence type="ECO:0008006" key="5">
    <source>
        <dbReference type="Google" id="ProtNLM"/>
    </source>
</evidence>
<gene>
    <name evidence="2" type="ORF">A7X95_04955</name>
    <name evidence="1" type="ORF">T478_1473</name>
</gene>
<dbReference type="EMBL" id="CP007026">
    <property type="protein sequence ID" value="AJA92618.1"/>
    <property type="molecule type" value="Genomic_DNA"/>
</dbReference>
<reference evidence="1 3" key="1">
    <citation type="journal article" date="2015" name="Proc. Natl. Acad. Sci. U.S.A.">
        <title>Genomic and proteomic characterization of "Candidatus Nitrosopelagicus brevis": An ammonia-oxidizing archaeon from the open ocean.</title>
        <authorList>
            <person name="Santoro A.E."/>
            <person name="Dupont C.L."/>
            <person name="Richter R.A."/>
            <person name="Craig M.T."/>
            <person name="Carini P."/>
            <person name="McIlvin M.R."/>
            <person name="Yang Y."/>
            <person name="Orsi W.D."/>
            <person name="Moran D.M."/>
            <person name="Saito M.A."/>
        </authorList>
    </citation>
    <scope>NUCLEOTIDE SEQUENCE [LARGE SCALE GENOMIC DNA]</scope>
    <source>
        <strain evidence="1">CN25</strain>
        <strain evidence="3">V2</strain>
    </source>
</reference>
<dbReference type="RefSeq" id="WP_048106521.1">
    <property type="nucleotide sequence ID" value="NZ_CP007026.1"/>
</dbReference>
<reference evidence="2 4" key="3">
    <citation type="submission" date="2018-04" db="EMBL/GenBank/DDBJ databases">
        <title>Transcriptomics of ammonia oxidizing archaea.</title>
        <authorList>
            <person name="Carini P."/>
        </authorList>
    </citation>
    <scope>NUCLEOTIDE SEQUENCE [LARGE SCALE GENOMIC DNA]</scope>
    <source>
        <strain evidence="2 4">U25</strain>
    </source>
</reference>
<name>A0A0A7V1B3_9ARCH</name>
<keyword evidence="4" id="KW-1185">Reference proteome</keyword>
<accession>A0A0A7V1B3</accession>
<protein>
    <recommendedName>
        <fullName evidence="5">DNA recombination and repair protein Rad51-like C-terminal domain-containing protein</fullName>
    </recommendedName>
</protein>
<dbReference type="Proteomes" id="UP000241022">
    <property type="component" value="Unassembled WGS sequence"/>
</dbReference>
<dbReference type="GeneID" id="24817338"/>
<evidence type="ECO:0000313" key="1">
    <source>
        <dbReference type="EMBL" id="AJA92618.1"/>
    </source>
</evidence>
<dbReference type="STRING" id="1410606.T478_1473"/>
<organism evidence="1 3">
    <name type="scientific">Candidatus Nitrosopelagicus brevis</name>
    <dbReference type="NCBI Taxonomy" id="1410606"/>
    <lineage>
        <taxon>Archaea</taxon>
        <taxon>Nitrososphaerota</taxon>
    </lineage>
</organism>
<reference evidence="2" key="2">
    <citation type="submission" date="2016-05" db="EMBL/GenBank/DDBJ databases">
        <authorList>
            <person name="Lavstsen T."/>
            <person name="Jespersen J.S."/>
        </authorList>
    </citation>
    <scope>NUCLEOTIDE SEQUENCE [LARGE SCALE GENOMIC DNA]</scope>
    <source>
        <strain evidence="2">U25</strain>
    </source>
</reference>
<proteinExistence type="predicted"/>
<dbReference type="AlphaFoldDB" id="A0A0A7V1B3"/>
<dbReference type="HOGENOM" id="CLU_1329409_0_0_2"/>